<dbReference type="Pfam" id="PF13424">
    <property type="entry name" value="TPR_12"/>
    <property type="match status" value="2"/>
</dbReference>
<protein>
    <submittedName>
        <fullName evidence="4">DUF4037 domain-containing protein</fullName>
    </submittedName>
</protein>
<evidence type="ECO:0000313" key="4">
    <source>
        <dbReference type="EMBL" id="TCD54571.1"/>
    </source>
</evidence>
<feature type="compositionally biased region" description="Polar residues" evidence="2">
    <location>
        <begin position="320"/>
        <end position="337"/>
    </location>
</feature>
<proteinExistence type="predicted"/>
<name>A0A4R0QYB2_9BIFI</name>
<dbReference type="SUPFAM" id="SSF48452">
    <property type="entry name" value="TPR-like"/>
    <property type="match status" value="1"/>
</dbReference>
<keyword evidence="1" id="KW-0802">TPR repeat</keyword>
<feature type="repeat" description="TPR" evidence="1">
    <location>
        <begin position="197"/>
        <end position="230"/>
    </location>
</feature>
<dbReference type="Proteomes" id="UP000291289">
    <property type="component" value="Unassembled WGS sequence"/>
</dbReference>
<dbReference type="Gene3D" id="1.25.40.10">
    <property type="entry name" value="Tetratricopeptide repeat domain"/>
    <property type="match status" value="2"/>
</dbReference>
<dbReference type="PANTHER" id="PTHR19959:SF119">
    <property type="entry name" value="FUNGAL LIPASE-LIKE DOMAIN-CONTAINING PROTEIN"/>
    <property type="match status" value="1"/>
</dbReference>
<dbReference type="Pfam" id="PF13228">
    <property type="entry name" value="DUF4037"/>
    <property type="match status" value="1"/>
</dbReference>
<reference evidence="4 5" key="1">
    <citation type="submission" date="2018-12" db="EMBL/GenBank/DDBJ databases">
        <title>Alloscrdovia theropitheci sp. nov: a novel taxon from the feces of the bleeding-herat monkey (Theropithecus geleda).</title>
        <authorList>
            <person name="Modesto M."/>
        </authorList>
    </citation>
    <scope>NUCLEOTIDE SEQUENCE [LARGE SCALE GENOMIC DNA]</scope>
    <source>
        <strain evidence="4 5">GLDI4/2</strain>
    </source>
</reference>
<sequence>MNSHDLEQPVPSSKSQHNALGFNSGFNADDFYAGLDRIFAHALGSTQALPYLEEALAGAINSHDEFAELTVISEFLGFDRSHGRHDHAQKLAERALELRNSLGLINTEQGTIILINVATAYRQAGIYDKARQFYELAAKEAEHTLSNTDRQKAALYNNYSMLFSETGDLPSAHDQLIRALELMQLSSPDASKDGDVATTLTNIGLLELQMDDVLQAVDHTRQALDIYTNNPDLQSSAHYTSALAGYAQALFVSGNLSQALDYFEQALGLIKKFYGESSGYYETTAENVQLVRETIASQQSGSQTNGQAEQAAQDQQAQESSISATQRPDTHSRNIQNPKLSGLELSRAYWDEYADQLFSGELATLRSRAAIGLVGHGSECYGFDDDLSHDHDFGPRFCIWLTEEDFATYGKKLQERYTSLPFEFMGYSRSVSSPRGSGRDGVLSIDSFFESITGLSHAPEQAGEEHLWLNLDESTLCAATNGSVFADPFGAFSSRRQGFKNMPDDIRLYLISQRLGMISQTGQYNYARMAARKDSAAMLLCISEFAMNVSSLIFLLNNPVSVGYAPYYKWRFAALRKLSTRMGARLADLCPLLEELTMNPLNDHAQTIMNDICERIVSELNVQKLSDQTFDFLEWHRPYVESHIDSTSPLLHSI</sequence>
<evidence type="ECO:0000256" key="2">
    <source>
        <dbReference type="SAM" id="MobiDB-lite"/>
    </source>
</evidence>
<evidence type="ECO:0000259" key="3">
    <source>
        <dbReference type="Pfam" id="PF13228"/>
    </source>
</evidence>
<keyword evidence="5" id="KW-1185">Reference proteome</keyword>
<evidence type="ECO:0000256" key="1">
    <source>
        <dbReference type="PROSITE-ProRule" id="PRU00339"/>
    </source>
</evidence>
<organism evidence="4 5">
    <name type="scientific">Alloscardovia theropitheci</name>
    <dbReference type="NCBI Taxonomy" id="2496842"/>
    <lineage>
        <taxon>Bacteria</taxon>
        <taxon>Bacillati</taxon>
        <taxon>Actinomycetota</taxon>
        <taxon>Actinomycetes</taxon>
        <taxon>Bifidobacteriales</taxon>
        <taxon>Bifidobacteriaceae</taxon>
        <taxon>Alloscardovia</taxon>
    </lineage>
</organism>
<dbReference type="InterPro" id="IPR011990">
    <property type="entry name" value="TPR-like_helical_dom_sf"/>
</dbReference>
<dbReference type="PANTHER" id="PTHR19959">
    <property type="entry name" value="KINESIN LIGHT CHAIN"/>
    <property type="match status" value="1"/>
</dbReference>
<dbReference type="InterPro" id="IPR025117">
    <property type="entry name" value="DUF4037"/>
</dbReference>
<comment type="caution">
    <text evidence="4">The sequence shown here is derived from an EMBL/GenBank/DDBJ whole genome shotgun (WGS) entry which is preliminary data.</text>
</comment>
<dbReference type="OrthoDB" id="3030at2"/>
<dbReference type="SMART" id="SM00028">
    <property type="entry name" value="TPR"/>
    <property type="match status" value="3"/>
</dbReference>
<gene>
    <name evidence="4" type="ORF">EJ419_02940</name>
</gene>
<dbReference type="EMBL" id="RXLP01000014">
    <property type="protein sequence ID" value="TCD54571.1"/>
    <property type="molecule type" value="Genomic_DNA"/>
</dbReference>
<dbReference type="PROSITE" id="PS50005">
    <property type="entry name" value="TPR"/>
    <property type="match status" value="1"/>
</dbReference>
<feature type="compositionally biased region" description="Low complexity" evidence="2">
    <location>
        <begin position="307"/>
        <end position="319"/>
    </location>
</feature>
<feature type="region of interest" description="Disordered" evidence="2">
    <location>
        <begin position="297"/>
        <end position="337"/>
    </location>
</feature>
<dbReference type="RefSeq" id="WP_131283439.1">
    <property type="nucleotide sequence ID" value="NZ_RXLP01000014.1"/>
</dbReference>
<evidence type="ECO:0000313" key="5">
    <source>
        <dbReference type="Proteomes" id="UP000291289"/>
    </source>
</evidence>
<dbReference type="AlphaFoldDB" id="A0A4R0QYB2"/>
<feature type="domain" description="DUF4037" evidence="3">
    <location>
        <begin position="468"/>
        <end position="570"/>
    </location>
</feature>
<accession>A0A4R0QYB2</accession>
<dbReference type="InterPro" id="IPR019734">
    <property type="entry name" value="TPR_rpt"/>
</dbReference>
<feature type="compositionally biased region" description="Polar residues" evidence="2">
    <location>
        <begin position="297"/>
        <end position="306"/>
    </location>
</feature>